<evidence type="ECO:0000313" key="3">
    <source>
        <dbReference type="Proteomes" id="UP001604336"/>
    </source>
</evidence>
<dbReference type="Gene3D" id="3.80.10.10">
    <property type="entry name" value="Ribonuclease Inhibitor"/>
    <property type="match status" value="1"/>
</dbReference>
<gene>
    <name evidence="2" type="ORF">Adt_46858</name>
</gene>
<organism evidence="2 3">
    <name type="scientific">Abeliophyllum distichum</name>
    <dbReference type="NCBI Taxonomy" id="126358"/>
    <lineage>
        <taxon>Eukaryota</taxon>
        <taxon>Viridiplantae</taxon>
        <taxon>Streptophyta</taxon>
        <taxon>Embryophyta</taxon>
        <taxon>Tracheophyta</taxon>
        <taxon>Spermatophyta</taxon>
        <taxon>Magnoliopsida</taxon>
        <taxon>eudicotyledons</taxon>
        <taxon>Gunneridae</taxon>
        <taxon>Pentapetalae</taxon>
        <taxon>asterids</taxon>
        <taxon>lamiids</taxon>
        <taxon>Lamiales</taxon>
        <taxon>Oleaceae</taxon>
        <taxon>Forsythieae</taxon>
        <taxon>Abeliophyllum</taxon>
    </lineage>
</organism>
<proteinExistence type="predicted"/>
<dbReference type="EMBL" id="JBFOLK010000123">
    <property type="protein sequence ID" value="KAL2456281.1"/>
    <property type="molecule type" value="Genomic_DNA"/>
</dbReference>
<name>A0ABD1P0F2_9LAMI</name>
<accession>A0ABD1P0F2</accession>
<dbReference type="AlphaFoldDB" id="A0ABD1P0F2"/>
<comment type="caution">
    <text evidence="2">The sequence shown here is derived from an EMBL/GenBank/DDBJ whole genome shotgun (WGS) entry which is preliminary data.</text>
</comment>
<evidence type="ECO:0000313" key="2">
    <source>
        <dbReference type="EMBL" id="KAL2456281.1"/>
    </source>
</evidence>
<keyword evidence="3" id="KW-1185">Reference proteome</keyword>
<reference evidence="3" key="1">
    <citation type="submission" date="2024-07" db="EMBL/GenBank/DDBJ databases">
        <title>Two chromosome-level genome assemblies of Korean endemic species Abeliophyllum distichum and Forsythia ovata (Oleaceae).</title>
        <authorList>
            <person name="Jang H."/>
        </authorList>
    </citation>
    <scope>NUCLEOTIDE SEQUENCE [LARGE SCALE GENOMIC DNA]</scope>
</reference>
<feature type="coiled-coil region" evidence="1">
    <location>
        <begin position="147"/>
        <end position="181"/>
    </location>
</feature>
<protein>
    <submittedName>
        <fullName evidence="2">Uncharacterized protein</fullName>
    </submittedName>
</protein>
<dbReference type="SUPFAM" id="SSF52047">
    <property type="entry name" value="RNI-like"/>
    <property type="match status" value="1"/>
</dbReference>
<evidence type="ECO:0000256" key="1">
    <source>
        <dbReference type="SAM" id="Coils"/>
    </source>
</evidence>
<keyword evidence="1" id="KW-0175">Coiled coil</keyword>
<dbReference type="InterPro" id="IPR032675">
    <property type="entry name" value="LRR_dom_sf"/>
</dbReference>
<dbReference type="Proteomes" id="UP001604336">
    <property type="component" value="Unassembled WGS sequence"/>
</dbReference>
<sequence>MSPLNLSGNSIGDEGVKCLCDILVNNSGIERLHLNSSAFGDEKDYPMSQLELFNHVHRTNHGLGDFIDKKSKRVHDKYKDSIEFKYGTDRDDQPEFDPDSWINAVNGPSKGRIYGFGPRQPVSHVLGTPASPRRSILAHDIMSNEDVNKLKSELASARNTIEENNERIANLTVRLERVEKNHNVELRDTVRNMLRETKALFSLVFSSHFLFCVFENKQNVFFLLFPKMHF</sequence>